<sequence>MINLIRYIKEYGFIFKSSSIYNGIKSIYDYGPYGVLLKNNIKKLWWKSMLFLNKNLYPIDTAIFTHKNIWINSKHKKKFVYYVIINKINKKKYNILNFLKNKISLKKYNNLLKIYKKNDIYSLKKIFKKFNFNKKYKLKKINFMYKINKNIYLRPEISQGVYINYINLLKIYNYKLPFGIIQIGKSFRNEFLSNKFIFRMNEFEQMEIEYFDFFINEKINYKLWIKKRLKWYNKIGIINIKLKKNINLPHYALNSIDIEYKFKYLNKYKEIEGLHLRHNDLLNHKNKLFKDKNFKNISIIESSLGLDRFFYLLIDNFLYYVKSNNKYRFLLKLPYYLSPIKCAIFPLFNNNKIIKLAKKIYLYIKLSYMCIYDNKHSIGKRYKKQDIIGTPYCITVDKLSLIDKKVTIRFRNTMKQKRIFVKKIFIYLKKTKIKNFLNKIMY</sequence>
<keyword evidence="4" id="KW-0067">ATP-binding</keyword>
<dbReference type="PANTHER" id="PTHR10745">
    <property type="entry name" value="GLYCYL-TRNA SYNTHETASE/DNA POLYMERASE SUBUNIT GAMMA-2"/>
    <property type="match status" value="1"/>
</dbReference>
<keyword evidence="3" id="KW-0547">Nucleotide-binding</keyword>
<dbReference type="Gene3D" id="3.40.50.800">
    <property type="entry name" value="Anticodon-binding domain"/>
    <property type="match status" value="1"/>
</dbReference>
<dbReference type="Pfam" id="PF03129">
    <property type="entry name" value="HGTP_anticodon"/>
    <property type="match status" value="1"/>
</dbReference>
<dbReference type="SUPFAM" id="SSF52954">
    <property type="entry name" value="Class II aaRS ABD-related"/>
    <property type="match status" value="1"/>
</dbReference>
<dbReference type="PRINTS" id="PR01043">
    <property type="entry name" value="TRNASYNTHGLY"/>
</dbReference>
<dbReference type="PROSITE" id="PS50862">
    <property type="entry name" value="AA_TRNA_LIGASE_II"/>
    <property type="match status" value="1"/>
</dbReference>
<feature type="domain" description="Aminoacyl-transfer RNA synthetases class-II family profile" evidence="7">
    <location>
        <begin position="148"/>
        <end position="334"/>
    </location>
</feature>
<dbReference type="Pfam" id="PF00587">
    <property type="entry name" value="tRNA-synt_2b"/>
    <property type="match status" value="1"/>
</dbReference>
<dbReference type="InterPro" id="IPR036621">
    <property type="entry name" value="Anticodon-bd_dom_sf"/>
</dbReference>
<organism evidence="8">
    <name type="scientific">Candidatus Shikimatogenerans sp. Tcar</name>
    <dbReference type="NCBI Taxonomy" id="3158565"/>
    <lineage>
        <taxon>Bacteria</taxon>
        <taxon>Pseudomonadati</taxon>
        <taxon>Bacteroidota</taxon>
        <taxon>Flavobacteriia</taxon>
        <taxon>Flavobacteriales</taxon>
        <taxon>Candidatus Shikimatogenerans</taxon>
    </lineage>
</organism>
<dbReference type="InterPro" id="IPR045864">
    <property type="entry name" value="aa-tRNA-synth_II/BPL/LPL"/>
</dbReference>
<dbReference type="Gene3D" id="3.30.930.10">
    <property type="entry name" value="Bira Bifunctional Protein, Domain 2"/>
    <property type="match status" value="1"/>
</dbReference>
<dbReference type="GO" id="GO:0006426">
    <property type="term" value="P:glycyl-tRNA aminoacylation"/>
    <property type="evidence" value="ECO:0007669"/>
    <property type="project" value="TreeGrafter"/>
</dbReference>
<dbReference type="EC" id="6.1.1.14" evidence="8"/>
<keyword evidence="1" id="KW-0963">Cytoplasm</keyword>
<dbReference type="NCBIfam" id="NF003211">
    <property type="entry name" value="PRK04173.1"/>
    <property type="match status" value="1"/>
</dbReference>
<proteinExistence type="predicted"/>
<keyword evidence="2 8" id="KW-0436">Ligase</keyword>
<dbReference type="GO" id="GO:0005524">
    <property type="term" value="F:ATP binding"/>
    <property type="evidence" value="ECO:0007669"/>
    <property type="project" value="UniProtKB-KW"/>
</dbReference>
<keyword evidence="6" id="KW-0030">Aminoacyl-tRNA synthetase</keyword>
<dbReference type="GO" id="GO:0004820">
    <property type="term" value="F:glycine-tRNA ligase activity"/>
    <property type="evidence" value="ECO:0007669"/>
    <property type="project" value="UniProtKB-EC"/>
</dbReference>
<dbReference type="InterPro" id="IPR002314">
    <property type="entry name" value="aa-tRNA-synt_IIb"/>
</dbReference>
<dbReference type="SUPFAM" id="SSF55681">
    <property type="entry name" value="Class II aaRS and biotin synthetases"/>
    <property type="match status" value="1"/>
</dbReference>
<reference evidence="8" key="1">
    <citation type="submission" date="2024-06" db="EMBL/GenBank/DDBJ databases">
        <title>Diversity, functionality, and evolutionary history of bacterial symbionts in false click beetles (Coleoptera, Throscidae).</title>
        <authorList>
            <person name="Wierz J.C."/>
            <person name="Malm H."/>
            <person name="Kaltenpoth M."/>
            <person name="Engl T."/>
        </authorList>
    </citation>
    <scope>NUCLEOTIDE SEQUENCE</scope>
    <source>
        <strain evidence="8">Tcar</strain>
    </source>
</reference>
<dbReference type="AlphaFoldDB" id="A0AAU7QS94"/>
<evidence type="ECO:0000256" key="2">
    <source>
        <dbReference type="ARBA" id="ARBA00022598"/>
    </source>
</evidence>
<evidence type="ECO:0000256" key="4">
    <source>
        <dbReference type="ARBA" id="ARBA00022840"/>
    </source>
</evidence>
<protein>
    <submittedName>
        <fullName evidence="8">Glycine--tRNA ligase</fullName>
        <ecNumber evidence="8">6.1.1.14</ecNumber>
    </submittedName>
</protein>
<evidence type="ECO:0000313" key="8">
    <source>
        <dbReference type="EMBL" id="XBT18684.1"/>
    </source>
</evidence>
<dbReference type="EMBL" id="CP157896">
    <property type="protein sequence ID" value="XBT18684.1"/>
    <property type="molecule type" value="Genomic_DNA"/>
</dbReference>
<evidence type="ECO:0000256" key="3">
    <source>
        <dbReference type="ARBA" id="ARBA00022741"/>
    </source>
</evidence>
<evidence type="ECO:0000256" key="5">
    <source>
        <dbReference type="ARBA" id="ARBA00022917"/>
    </source>
</evidence>
<evidence type="ECO:0000256" key="6">
    <source>
        <dbReference type="ARBA" id="ARBA00023146"/>
    </source>
</evidence>
<dbReference type="PANTHER" id="PTHR10745:SF8">
    <property type="entry name" value="DNA POLYMERASE SUBUNIT GAMMA-2, MITOCHONDRIAL"/>
    <property type="match status" value="1"/>
</dbReference>
<accession>A0AAU7QS94</accession>
<evidence type="ECO:0000256" key="1">
    <source>
        <dbReference type="ARBA" id="ARBA00022490"/>
    </source>
</evidence>
<dbReference type="InterPro" id="IPR027031">
    <property type="entry name" value="Gly-tRNA_synthase/POLG2"/>
</dbReference>
<dbReference type="GO" id="GO:0005737">
    <property type="term" value="C:cytoplasm"/>
    <property type="evidence" value="ECO:0007669"/>
    <property type="project" value="TreeGrafter"/>
</dbReference>
<dbReference type="InterPro" id="IPR006195">
    <property type="entry name" value="aa-tRNA-synth_II"/>
</dbReference>
<name>A0AAU7QS94_9FLAO</name>
<dbReference type="InterPro" id="IPR004154">
    <property type="entry name" value="Anticodon-bd"/>
</dbReference>
<keyword evidence="5" id="KW-0648">Protein biosynthesis</keyword>
<evidence type="ECO:0000259" key="7">
    <source>
        <dbReference type="PROSITE" id="PS50862"/>
    </source>
</evidence>
<gene>
    <name evidence="8" type="ORF">ABNO60_00875</name>
</gene>